<keyword evidence="3" id="KW-1185">Reference proteome</keyword>
<proteinExistence type="predicted"/>
<sequence length="319" mass="34235">MSYLQKEDQGSRHHSNNSMSYSSVPAAMSSNSSASLASSVAGDSNYESFGISSNTFGTLKKIFDSVYRCDSAAVVDSAYNCGSVANQALYQGVEVIYSTTTTATAGTCSGSNSDSNANNLSSSPFQESWKSSVATKPLVVYQCFCDDDDFIDNDISSLSSPHSSSADGRNPSSSSQVENCDDDDTRNSAATEEEETKKKRSNVHPLKPAALKTHTKAFYSKIYSPTHRAITRLYDLKSPKTTTPNNNSKYTTTKSIIDNVSSSFSCLQESLSGSNHDHDQNNKDINIKVTTTTASSSATTVTEQPLLHTQIKGVSQITA</sequence>
<accession>A0A1E7EKE5</accession>
<feature type="compositionally biased region" description="Low complexity" evidence="1">
    <location>
        <begin position="156"/>
        <end position="165"/>
    </location>
</feature>
<name>A0A1E7EKE5_9STRA</name>
<organism evidence="2 3">
    <name type="scientific">Fragilariopsis cylindrus CCMP1102</name>
    <dbReference type="NCBI Taxonomy" id="635003"/>
    <lineage>
        <taxon>Eukaryota</taxon>
        <taxon>Sar</taxon>
        <taxon>Stramenopiles</taxon>
        <taxon>Ochrophyta</taxon>
        <taxon>Bacillariophyta</taxon>
        <taxon>Bacillariophyceae</taxon>
        <taxon>Bacillariophycidae</taxon>
        <taxon>Bacillariales</taxon>
        <taxon>Bacillariaceae</taxon>
        <taxon>Fragilariopsis</taxon>
    </lineage>
</organism>
<dbReference type="EMBL" id="KV784410">
    <property type="protein sequence ID" value="OEU06401.1"/>
    <property type="molecule type" value="Genomic_DNA"/>
</dbReference>
<dbReference type="KEGG" id="fcy:FRACYDRAFT_254727"/>
<dbReference type="Proteomes" id="UP000095751">
    <property type="component" value="Unassembled WGS sequence"/>
</dbReference>
<feature type="region of interest" description="Disordered" evidence="1">
    <location>
        <begin position="1"/>
        <end position="24"/>
    </location>
</feature>
<reference evidence="2 3" key="1">
    <citation type="submission" date="2016-09" db="EMBL/GenBank/DDBJ databases">
        <title>Extensive genetic diversity and differential bi-allelic expression allows diatom success in the polar Southern Ocean.</title>
        <authorList>
            <consortium name="DOE Joint Genome Institute"/>
            <person name="Mock T."/>
            <person name="Otillar R.P."/>
            <person name="Strauss J."/>
            <person name="Dupont C."/>
            <person name="Frickenhaus S."/>
            <person name="Maumus F."/>
            <person name="Mcmullan M."/>
            <person name="Sanges R."/>
            <person name="Schmutz J."/>
            <person name="Toseland A."/>
            <person name="Valas R."/>
            <person name="Veluchamy A."/>
            <person name="Ward B.J."/>
            <person name="Allen A."/>
            <person name="Barry K."/>
            <person name="Falciatore A."/>
            <person name="Ferrante M."/>
            <person name="Fortunato A.E."/>
            <person name="Gloeckner G."/>
            <person name="Gruber A."/>
            <person name="Hipkin R."/>
            <person name="Janech M."/>
            <person name="Kroth P."/>
            <person name="Leese F."/>
            <person name="Lindquist E."/>
            <person name="Lyon B.R."/>
            <person name="Martin J."/>
            <person name="Mayer C."/>
            <person name="Parker M."/>
            <person name="Quesneville H."/>
            <person name="Raymond J."/>
            <person name="Uhlig C."/>
            <person name="Valentin K.U."/>
            <person name="Worden A.Z."/>
            <person name="Armbrust E.V."/>
            <person name="Bowler C."/>
            <person name="Green B."/>
            <person name="Moulton V."/>
            <person name="Van Oosterhout C."/>
            <person name="Grigoriev I."/>
        </authorList>
    </citation>
    <scope>NUCLEOTIDE SEQUENCE [LARGE SCALE GENOMIC DNA]</scope>
    <source>
        <strain evidence="2 3">CCMP1102</strain>
    </source>
</reference>
<feature type="compositionally biased region" description="Polar residues" evidence="1">
    <location>
        <begin position="166"/>
        <end position="178"/>
    </location>
</feature>
<dbReference type="AlphaFoldDB" id="A0A1E7EKE5"/>
<protein>
    <submittedName>
        <fullName evidence="2">Uncharacterized protein</fullName>
    </submittedName>
</protein>
<gene>
    <name evidence="2" type="ORF">FRACYDRAFT_254727</name>
</gene>
<evidence type="ECO:0000256" key="1">
    <source>
        <dbReference type="SAM" id="MobiDB-lite"/>
    </source>
</evidence>
<dbReference type="OrthoDB" id="10657814at2759"/>
<evidence type="ECO:0000313" key="2">
    <source>
        <dbReference type="EMBL" id="OEU06401.1"/>
    </source>
</evidence>
<evidence type="ECO:0000313" key="3">
    <source>
        <dbReference type="Proteomes" id="UP000095751"/>
    </source>
</evidence>
<dbReference type="InParanoid" id="A0A1E7EKE5"/>
<feature type="region of interest" description="Disordered" evidence="1">
    <location>
        <begin position="156"/>
        <end position="209"/>
    </location>
</feature>
<feature type="compositionally biased region" description="Basic and acidic residues" evidence="1">
    <location>
        <begin position="1"/>
        <end position="11"/>
    </location>
</feature>